<evidence type="ECO:0000313" key="7">
    <source>
        <dbReference type="EMBL" id="POZ80192.1"/>
    </source>
</evidence>
<dbReference type="GO" id="GO:0003677">
    <property type="term" value="F:DNA binding"/>
    <property type="evidence" value="ECO:0007669"/>
    <property type="project" value="UniProtKB-KW"/>
</dbReference>
<keyword evidence="2 7" id="KW-0238">DNA-binding</keyword>
<dbReference type="Pfam" id="PF00196">
    <property type="entry name" value="GerE"/>
    <property type="match status" value="1"/>
</dbReference>
<dbReference type="Proteomes" id="UP000238655">
    <property type="component" value="Unassembled WGS sequence"/>
</dbReference>
<dbReference type="CDD" id="cd06170">
    <property type="entry name" value="LuxR_C_like"/>
    <property type="match status" value="1"/>
</dbReference>
<dbReference type="InterPro" id="IPR039420">
    <property type="entry name" value="WalR-like"/>
</dbReference>
<accession>A0A2S5DM79</accession>
<gene>
    <name evidence="7" type="ORF">C3743_40145</name>
</gene>
<dbReference type="PANTHER" id="PTHR43214:SF41">
    <property type="entry name" value="NITRATE_NITRITE RESPONSE REGULATOR PROTEIN NARP"/>
    <property type="match status" value="1"/>
</dbReference>
<dbReference type="GO" id="GO:0000160">
    <property type="term" value="P:phosphorelay signal transduction system"/>
    <property type="evidence" value="ECO:0007669"/>
    <property type="project" value="InterPro"/>
</dbReference>
<evidence type="ECO:0000256" key="1">
    <source>
        <dbReference type="ARBA" id="ARBA00023015"/>
    </source>
</evidence>
<dbReference type="InterPro" id="IPR001789">
    <property type="entry name" value="Sig_transdc_resp-reg_receiver"/>
</dbReference>
<proteinExistence type="predicted"/>
<evidence type="ECO:0000259" key="5">
    <source>
        <dbReference type="PROSITE" id="PS50043"/>
    </source>
</evidence>
<keyword evidence="4" id="KW-0597">Phosphoprotein</keyword>
<keyword evidence="1" id="KW-0805">Transcription regulation</keyword>
<evidence type="ECO:0000256" key="3">
    <source>
        <dbReference type="ARBA" id="ARBA00023163"/>
    </source>
</evidence>
<dbReference type="InterPro" id="IPR016032">
    <property type="entry name" value="Sig_transdc_resp-reg_C-effctor"/>
</dbReference>
<feature type="modified residue" description="4-aspartylphosphate" evidence="4">
    <location>
        <position position="55"/>
    </location>
</feature>
<keyword evidence="3" id="KW-0804">Transcription</keyword>
<dbReference type="GO" id="GO:0006355">
    <property type="term" value="P:regulation of DNA-templated transcription"/>
    <property type="evidence" value="ECO:0007669"/>
    <property type="project" value="InterPro"/>
</dbReference>
<comment type="caution">
    <text evidence="7">The sequence shown here is derived from an EMBL/GenBank/DDBJ whole genome shotgun (WGS) entry which is preliminary data.</text>
</comment>
<sequence length="225" mass="24164">MAYALIAIQDALRCTGLEVLIRESAAAERCVAVQSATELVSSSRNLNECSLVVVDLLLNGLPTFDVIGRVRARAKNVGILALDVDDDGDRAMRALRSGATGVVSSIAPRRQLSAALTAVVEGRRFVQEHALATLLEKVTGDTATTSHEQLSNREYQTLIMLGRGMRLVEVAVAMSISVKTASTYRTRLIEKLGLRTTGELIRYAISQGLVLTGTTSAQRKGALPR</sequence>
<organism evidence="7 8">
    <name type="scientific">Burkholderia contaminans</name>
    <dbReference type="NCBI Taxonomy" id="488447"/>
    <lineage>
        <taxon>Bacteria</taxon>
        <taxon>Pseudomonadati</taxon>
        <taxon>Pseudomonadota</taxon>
        <taxon>Betaproteobacteria</taxon>
        <taxon>Burkholderiales</taxon>
        <taxon>Burkholderiaceae</taxon>
        <taxon>Burkholderia</taxon>
        <taxon>Burkholderia cepacia complex</taxon>
    </lineage>
</organism>
<protein>
    <submittedName>
        <fullName evidence="7">DNA-binding response regulator</fullName>
    </submittedName>
</protein>
<dbReference type="AlphaFoldDB" id="A0A2S5DM79"/>
<dbReference type="PROSITE" id="PS50043">
    <property type="entry name" value="HTH_LUXR_2"/>
    <property type="match status" value="1"/>
</dbReference>
<evidence type="ECO:0000256" key="2">
    <source>
        <dbReference type="ARBA" id="ARBA00023125"/>
    </source>
</evidence>
<dbReference type="SUPFAM" id="SSF52172">
    <property type="entry name" value="CheY-like"/>
    <property type="match status" value="1"/>
</dbReference>
<dbReference type="InterPro" id="IPR000792">
    <property type="entry name" value="Tscrpt_reg_LuxR_C"/>
</dbReference>
<evidence type="ECO:0000256" key="4">
    <source>
        <dbReference type="PROSITE-ProRule" id="PRU00169"/>
    </source>
</evidence>
<dbReference type="SUPFAM" id="SSF46894">
    <property type="entry name" value="C-terminal effector domain of the bipartite response regulators"/>
    <property type="match status" value="1"/>
</dbReference>
<dbReference type="Gene3D" id="3.40.50.2300">
    <property type="match status" value="1"/>
</dbReference>
<feature type="domain" description="HTH luxR-type" evidence="5">
    <location>
        <begin position="143"/>
        <end position="208"/>
    </location>
</feature>
<dbReference type="EMBL" id="PQVP01000006">
    <property type="protein sequence ID" value="POZ80192.1"/>
    <property type="molecule type" value="Genomic_DNA"/>
</dbReference>
<dbReference type="PRINTS" id="PR00038">
    <property type="entry name" value="HTHLUXR"/>
</dbReference>
<evidence type="ECO:0000259" key="6">
    <source>
        <dbReference type="PROSITE" id="PS50110"/>
    </source>
</evidence>
<name>A0A2S5DM79_9BURK</name>
<dbReference type="RefSeq" id="WP_105750015.1">
    <property type="nucleotide sequence ID" value="NZ_PQVP01000006.1"/>
</dbReference>
<dbReference type="InterPro" id="IPR011006">
    <property type="entry name" value="CheY-like_superfamily"/>
</dbReference>
<dbReference type="PROSITE" id="PS50110">
    <property type="entry name" value="RESPONSE_REGULATORY"/>
    <property type="match status" value="1"/>
</dbReference>
<feature type="domain" description="Response regulatory" evidence="6">
    <location>
        <begin position="3"/>
        <end position="120"/>
    </location>
</feature>
<dbReference type="PANTHER" id="PTHR43214">
    <property type="entry name" value="TWO-COMPONENT RESPONSE REGULATOR"/>
    <property type="match status" value="1"/>
</dbReference>
<evidence type="ECO:0000313" key="8">
    <source>
        <dbReference type="Proteomes" id="UP000238655"/>
    </source>
</evidence>
<dbReference type="SMART" id="SM00421">
    <property type="entry name" value="HTH_LUXR"/>
    <property type="match status" value="1"/>
</dbReference>
<reference evidence="7 8" key="1">
    <citation type="submission" date="2018-01" db="EMBL/GenBank/DDBJ databases">
        <title>Successful Treatment of Persistent Burkholderia cepacia Bacteremia with Ceftazidime-Avibactam.</title>
        <authorList>
            <person name="Tamma P."/>
            <person name="Fan Y."/>
            <person name="Bergman Y."/>
            <person name="Sick-Samuels A."/>
            <person name="Hsu A."/>
            <person name="Timp W."/>
            <person name="Simner P."/>
        </authorList>
    </citation>
    <scope>NUCLEOTIDE SEQUENCE [LARGE SCALE GENOMIC DNA]</scope>
    <source>
        <strain evidence="7 8">170816</strain>
    </source>
</reference>